<keyword evidence="1" id="KW-0106">Calcium</keyword>
<evidence type="ECO:0000256" key="1">
    <source>
        <dbReference type="ARBA" id="ARBA00022837"/>
    </source>
</evidence>
<dbReference type="AlphaFoldDB" id="R4UJV4"/>
<dbReference type="InterPro" id="IPR002048">
    <property type="entry name" value="EF_hand_dom"/>
</dbReference>
<dbReference type="SUPFAM" id="SSF47473">
    <property type="entry name" value="EF-hand"/>
    <property type="match status" value="1"/>
</dbReference>
<dbReference type="InterPro" id="IPR018247">
    <property type="entry name" value="EF_Hand_1_Ca_BS"/>
</dbReference>
<feature type="domain" description="EF-hand" evidence="2">
    <location>
        <begin position="7"/>
        <end position="42"/>
    </location>
</feature>
<sequence>MGIMDEDYVVVYSRKFDEKDKDNSKTIDRDEFLFLYRDIEGDDTKTQTEADIIFNGIDIDNSNTLSKDEFLDLVKSIKGGDKQYLHKMVFRSFDKDRSKTLEAEEIVAYSEFCKKAKTKEEAEELVKKYNPDGKGKGLTFPQLYEELTGVKIDPKTDPYDGKLGKCCLIL</sequence>
<evidence type="ECO:0000313" key="3">
    <source>
        <dbReference type="EMBL" id="AGM32359.1"/>
    </source>
</evidence>
<dbReference type="InterPro" id="IPR011992">
    <property type="entry name" value="EF-hand-dom_pair"/>
</dbReference>
<organism evidence="3">
    <name type="scientific">Coptotermes formosanus</name>
    <name type="common">Formosan subterranean termite</name>
    <dbReference type="NCBI Taxonomy" id="36987"/>
    <lineage>
        <taxon>Eukaryota</taxon>
        <taxon>Metazoa</taxon>
        <taxon>Ecdysozoa</taxon>
        <taxon>Arthropoda</taxon>
        <taxon>Hexapoda</taxon>
        <taxon>Insecta</taxon>
        <taxon>Pterygota</taxon>
        <taxon>Neoptera</taxon>
        <taxon>Polyneoptera</taxon>
        <taxon>Dictyoptera</taxon>
        <taxon>Blattodea</taxon>
        <taxon>Blattoidea</taxon>
        <taxon>Termitoidae</taxon>
        <taxon>Rhinotermitidae</taxon>
        <taxon>Coptotermes</taxon>
    </lineage>
</organism>
<evidence type="ECO:0000259" key="2">
    <source>
        <dbReference type="PROSITE" id="PS50222"/>
    </source>
</evidence>
<name>R4UJV4_COPFO</name>
<dbReference type="Gene3D" id="1.10.238.10">
    <property type="entry name" value="EF-hand"/>
    <property type="match status" value="1"/>
</dbReference>
<dbReference type="Pfam" id="PF13499">
    <property type="entry name" value="EF-hand_7"/>
    <property type="match status" value="2"/>
</dbReference>
<accession>R4UJV4</accession>
<proteinExistence type="evidence at transcript level"/>
<dbReference type="PROSITE" id="PS50222">
    <property type="entry name" value="EF_HAND_2"/>
    <property type="match status" value="2"/>
</dbReference>
<dbReference type="GO" id="GO:0005509">
    <property type="term" value="F:calcium ion binding"/>
    <property type="evidence" value="ECO:0007669"/>
    <property type="project" value="InterPro"/>
</dbReference>
<dbReference type="CDD" id="cd00051">
    <property type="entry name" value="EFh"/>
    <property type="match status" value="1"/>
</dbReference>
<dbReference type="SMART" id="SM00054">
    <property type="entry name" value="EFh"/>
    <property type="match status" value="3"/>
</dbReference>
<feature type="domain" description="EF-hand" evidence="2">
    <location>
        <begin position="45"/>
        <end position="80"/>
    </location>
</feature>
<reference evidence="3" key="1">
    <citation type="submission" date="2013-02" db="EMBL/GenBank/DDBJ databases">
        <title>Immune-Related transcriptome of Coptotermes formosanus Shiraki workers: the defense mechanism.</title>
        <authorList>
            <person name="Hussain A."/>
            <person name="Li Y.F."/>
            <person name="Cheng Y."/>
            <person name="Liu Y."/>
            <person name="Chen C.C."/>
            <person name="Wen S.Y."/>
        </authorList>
    </citation>
    <scope>NUCLEOTIDE SEQUENCE</scope>
</reference>
<dbReference type="EMBL" id="KC571860">
    <property type="protein sequence ID" value="AGM32359.1"/>
    <property type="molecule type" value="mRNA"/>
</dbReference>
<dbReference type="PROSITE" id="PS00018">
    <property type="entry name" value="EF_HAND_1"/>
    <property type="match status" value="3"/>
</dbReference>
<protein>
    <submittedName>
        <fullName evidence="3">EF-hand family protein</fullName>
    </submittedName>
</protein>